<keyword evidence="5" id="KW-1185">Reference proteome</keyword>
<sequence length="116" mass="12836">MKQGLLVFLSICALTTAMVPRVRRAMNTEDDDLLQAMSTTSTTTTSGEETRTCAYQTPCAWTVYRPGMPAFSEMYIPNKYCVCASGTVCKKSENDTSANTHIHRCRPPSPDDNEES</sequence>
<evidence type="ECO:0000313" key="3">
    <source>
        <dbReference type="EMBL" id="KAF9405984.1"/>
    </source>
</evidence>
<dbReference type="Proteomes" id="UP000648187">
    <property type="component" value="Unassembled WGS sequence"/>
</dbReference>
<organism evidence="3 5">
    <name type="scientific">Spodoptera exigua</name>
    <name type="common">Beet armyworm</name>
    <name type="synonym">Noctua fulgens</name>
    <dbReference type="NCBI Taxonomy" id="7107"/>
    <lineage>
        <taxon>Eukaryota</taxon>
        <taxon>Metazoa</taxon>
        <taxon>Ecdysozoa</taxon>
        <taxon>Arthropoda</taxon>
        <taxon>Hexapoda</taxon>
        <taxon>Insecta</taxon>
        <taxon>Pterygota</taxon>
        <taxon>Neoptera</taxon>
        <taxon>Endopterygota</taxon>
        <taxon>Lepidoptera</taxon>
        <taxon>Glossata</taxon>
        <taxon>Ditrysia</taxon>
        <taxon>Noctuoidea</taxon>
        <taxon>Noctuidae</taxon>
        <taxon>Amphipyrinae</taxon>
        <taxon>Spodoptera</taxon>
    </lineage>
</organism>
<feature type="region of interest" description="Disordered" evidence="1">
    <location>
        <begin position="92"/>
        <end position="116"/>
    </location>
</feature>
<reference evidence="4" key="2">
    <citation type="journal article" date="2021" name="G3 (Bethesda)">
        <title>Genome and transcriptome analysis of the beet armyworm Spodoptera exigua reveals targets for pest control. .</title>
        <authorList>
            <person name="Simon S."/>
            <person name="Breeschoten T."/>
            <person name="Jansen H.J."/>
            <person name="Dirks R.P."/>
            <person name="Schranz M.E."/>
            <person name="Ros V.I.D."/>
        </authorList>
    </citation>
    <scope>NUCLEOTIDE SEQUENCE</scope>
    <source>
        <strain evidence="4">TB_SE_WUR_2020</strain>
    </source>
</reference>
<feature type="signal peptide" evidence="2">
    <location>
        <begin position="1"/>
        <end position="17"/>
    </location>
</feature>
<dbReference type="EMBL" id="JACKWZ010000655">
    <property type="protein sequence ID" value="KAF9405984.1"/>
    <property type="molecule type" value="Genomic_DNA"/>
</dbReference>
<name>A0A835G2V2_SPOEX</name>
<protein>
    <submittedName>
        <fullName evidence="3">Uncharacterized protein</fullName>
    </submittedName>
</protein>
<dbReference type="Proteomes" id="UP000814243">
    <property type="component" value="Unassembled WGS sequence"/>
</dbReference>
<feature type="chain" id="PRO_5032790957" evidence="2">
    <location>
        <begin position="18"/>
        <end position="116"/>
    </location>
</feature>
<evidence type="ECO:0000256" key="1">
    <source>
        <dbReference type="SAM" id="MobiDB-lite"/>
    </source>
</evidence>
<dbReference type="EMBL" id="JACEFF010000894">
    <property type="protein sequence ID" value="KAH9628806.1"/>
    <property type="molecule type" value="Genomic_DNA"/>
</dbReference>
<evidence type="ECO:0000313" key="5">
    <source>
        <dbReference type="Proteomes" id="UP000648187"/>
    </source>
</evidence>
<keyword evidence="2" id="KW-0732">Signal</keyword>
<comment type="caution">
    <text evidence="3">The sequence shown here is derived from an EMBL/GenBank/DDBJ whole genome shotgun (WGS) entry which is preliminary data.</text>
</comment>
<evidence type="ECO:0000256" key="2">
    <source>
        <dbReference type="SAM" id="SignalP"/>
    </source>
</evidence>
<dbReference type="AlphaFoldDB" id="A0A835G2V2"/>
<dbReference type="OrthoDB" id="6340809at2759"/>
<gene>
    <name evidence="4" type="ORF">HF086_004966</name>
    <name evidence="3" type="ORF">HW555_013485</name>
</gene>
<evidence type="ECO:0000313" key="4">
    <source>
        <dbReference type="EMBL" id="KAH9628806.1"/>
    </source>
</evidence>
<reference evidence="3" key="1">
    <citation type="submission" date="2020-08" db="EMBL/GenBank/DDBJ databases">
        <title>Spodoptera exigua strain:BAW_Kor-Di-RS1 Genome sequencing and assembly.</title>
        <authorList>
            <person name="Kim J."/>
            <person name="Nam H.Y."/>
            <person name="Kwon M."/>
            <person name="Choi J.H."/>
            <person name="Cho S.R."/>
            <person name="Kim G.-H."/>
        </authorList>
    </citation>
    <scope>NUCLEOTIDE SEQUENCE</scope>
    <source>
        <strain evidence="3">BAW_Kor-Di-RS1</strain>
        <tissue evidence="3">Whole-body</tissue>
    </source>
</reference>
<proteinExistence type="predicted"/>
<accession>A0A835G2V2</accession>